<evidence type="ECO:0000313" key="2">
    <source>
        <dbReference type="Proteomes" id="UP000321058"/>
    </source>
</evidence>
<proteinExistence type="predicted"/>
<dbReference type="OrthoDB" id="9902016at2"/>
<accession>A0A512N8M0</accession>
<name>A0A512N8M0_9HYPH</name>
<keyword evidence="2" id="KW-1185">Reference proteome</keyword>
<evidence type="ECO:0000313" key="1">
    <source>
        <dbReference type="EMBL" id="GEP55335.1"/>
    </source>
</evidence>
<gene>
    <name evidence="1" type="ORF">RSO01_25010</name>
</gene>
<sequence length="102" mass="11770">MNRLNELSFNSSLIGEMRVIACVTDLIDDGKLDSNQYKRINVHWIEDEKQMRGLGVPSKLNARLDFLLHLKAIGREVADRWIGHNFDAIGRRSTIDVKEMFL</sequence>
<comment type="caution">
    <text evidence="1">The sequence shown here is derived from an EMBL/GenBank/DDBJ whole genome shotgun (WGS) entry which is preliminary data.</text>
</comment>
<dbReference type="AlphaFoldDB" id="A0A512N8M0"/>
<dbReference type="RefSeq" id="WP_147149427.1">
    <property type="nucleotide sequence ID" value="NZ_BKAJ01000037.1"/>
</dbReference>
<dbReference type="Proteomes" id="UP000321058">
    <property type="component" value="Unassembled WGS sequence"/>
</dbReference>
<protein>
    <submittedName>
        <fullName evidence="1">Uncharacterized protein</fullName>
    </submittedName>
</protein>
<organism evidence="1 2">
    <name type="scientific">Reyranella soli</name>
    <dbReference type="NCBI Taxonomy" id="1230389"/>
    <lineage>
        <taxon>Bacteria</taxon>
        <taxon>Pseudomonadati</taxon>
        <taxon>Pseudomonadota</taxon>
        <taxon>Alphaproteobacteria</taxon>
        <taxon>Hyphomicrobiales</taxon>
        <taxon>Reyranellaceae</taxon>
        <taxon>Reyranella</taxon>
    </lineage>
</organism>
<reference evidence="1 2" key="1">
    <citation type="submission" date="2019-07" db="EMBL/GenBank/DDBJ databases">
        <title>Whole genome shotgun sequence of Reyranella soli NBRC 108950.</title>
        <authorList>
            <person name="Hosoyama A."/>
            <person name="Uohara A."/>
            <person name="Ohji S."/>
            <person name="Ichikawa N."/>
        </authorList>
    </citation>
    <scope>NUCLEOTIDE SEQUENCE [LARGE SCALE GENOMIC DNA]</scope>
    <source>
        <strain evidence="1 2">NBRC 108950</strain>
    </source>
</reference>
<dbReference type="EMBL" id="BKAJ01000037">
    <property type="protein sequence ID" value="GEP55335.1"/>
    <property type="molecule type" value="Genomic_DNA"/>
</dbReference>